<protein>
    <submittedName>
        <fullName evidence="2">Uncharacterized protein LOC141574401 isoform X4</fullName>
    </submittedName>
</protein>
<evidence type="ECO:0000313" key="1">
    <source>
        <dbReference type="Proteomes" id="UP001732780"/>
    </source>
</evidence>
<proteinExistence type="predicted"/>
<name>A0AC58P7Q4_CAMBA</name>
<keyword evidence="1" id="KW-1185">Reference proteome</keyword>
<evidence type="ECO:0000313" key="2">
    <source>
        <dbReference type="RefSeq" id="XP_074206059.1"/>
    </source>
</evidence>
<accession>A0AC58P7Q4</accession>
<gene>
    <name evidence="2" type="primary">LOC141574401</name>
</gene>
<sequence length="96" mass="10625">MRSPDLHYWTALLPVFYNAPHRGDVFPASDPRQPRIILSPLLRSTTPAVNRLHGQRAAREGQAEPETAPFPALPVDTESPSSRPSWTLAIGTLKET</sequence>
<organism evidence="1 2">
    <name type="scientific">Camelus bactrianus</name>
    <name type="common">Bactrian camel</name>
    <dbReference type="NCBI Taxonomy" id="9837"/>
    <lineage>
        <taxon>Eukaryota</taxon>
        <taxon>Metazoa</taxon>
        <taxon>Chordata</taxon>
        <taxon>Craniata</taxon>
        <taxon>Vertebrata</taxon>
        <taxon>Euteleostomi</taxon>
        <taxon>Mammalia</taxon>
        <taxon>Eutheria</taxon>
        <taxon>Laurasiatheria</taxon>
        <taxon>Artiodactyla</taxon>
        <taxon>Tylopoda</taxon>
        <taxon>Camelidae</taxon>
        <taxon>Camelus</taxon>
    </lineage>
</organism>
<dbReference type="Proteomes" id="UP001732780">
    <property type="component" value="Chromosome 21"/>
</dbReference>
<dbReference type="RefSeq" id="XP_074206059.1">
    <property type="nucleotide sequence ID" value="XM_074349958.1"/>
</dbReference>
<reference evidence="2" key="1">
    <citation type="submission" date="2025-08" db="UniProtKB">
        <authorList>
            <consortium name="RefSeq"/>
        </authorList>
    </citation>
    <scope>IDENTIFICATION</scope>
    <source>
        <tissue evidence="2">Blood</tissue>
    </source>
</reference>